<sequence>MRRCVMMCVGSLQTGQATNPRHQLHDFEDAQHKGHPMCNMCHIKYVDSFGEAKKGWR</sequence>
<dbReference type="EMBL" id="QNUK01000072">
    <property type="protein sequence ID" value="KAF5903510.1"/>
    <property type="molecule type" value="Genomic_DNA"/>
</dbReference>
<gene>
    <name evidence="1" type="primary">znf598</name>
    <name evidence="1" type="ORF">DAT39_006801</name>
</gene>
<protein>
    <submittedName>
        <fullName evidence="1">E3 ubiquitin-protein ligase</fullName>
    </submittedName>
</protein>
<reference evidence="1" key="1">
    <citation type="submission" date="2020-07" db="EMBL/GenBank/DDBJ databases">
        <title>Clarias magur genome sequencing, assembly and annotation.</title>
        <authorList>
            <person name="Kushwaha B."/>
            <person name="Kumar R."/>
            <person name="Das P."/>
            <person name="Joshi C.G."/>
            <person name="Kumar D."/>
            <person name="Nagpure N.S."/>
            <person name="Pandey M."/>
            <person name="Agarwal S."/>
            <person name="Srivastava S."/>
            <person name="Singh M."/>
            <person name="Sahoo L."/>
            <person name="Jayasankar P."/>
            <person name="Meher P.K."/>
            <person name="Koringa P.G."/>
            <person name="Iquebal M.A."/>
            <person name="Das S.P."/>
            <person name="Bit A."/>
            <person name="Patnaik S."/>
            <person name="Patel N."/>
            <person name="Shah T.M."/>
            <person name="Hinsu A."/>
            <person name="Jena J.K."/>
        </authorList>
    </citation>
    <scope>NUCLEOTIDE SEQUENCE</scope>
    <source>
        <strain evidence="1">CIFAMagur01</strain>
        <tissue evidence="1">Testis</tissue>
    </source>
</reference>
<dbReference type="Proteomes" id="UP000727407">
    <property type="component" value="Unassembled WGS sequence"/>
</dbReference>
<evidence type="ECO:0000313" key="1">
    <source>
        <dbReference type="EMBL" id="KAF5903510.1"/>
    </source>
</evidence>
<comment type="caution">
    <text evidence="1">The sequence shown here is derived from an EMBL/GenBank/DDBJ whole genome shotgun (WGS) entry which is preliminary data.</text>
</comment>
<evidence type="ECO:0000313" key="2">
    <source>
        <dbReference type="Proteomes" id="UP000727407"/>
    </source>
</evidence>
<organism evidence="1 2">
    <name type="scientific">Clarias magur</name>
    <name type="common">Asian catfish</name>
    <name type="synonym">Macropteronotus magur</name>
    <dbReference type="NCBI Taxonomy" id="1594786"/>
    <lineage>
        <taxon>Eukaryota</taxon>
        <taxon>Metazoa</taxon>
        <taxon>Chordata</taxon>
        <taxon>Craniata</taxon>
        <taxon>Vertebrata</taxon>
        <taxon>Euteleostomi</taxon>
        <taxon>Actinopterygii</taxon>
        <taxon>Neopterygii</taxon>
        <taxon>Teleostei</taxon>
        <taxon>Ostariophysi</taxon>
        <taxon>Siluriformes</taxon>
        <taxon>Clariidae</taxon>
        <taxon>Clarias</taxon>
    </lineage>
</organism>
<proteinExistence type="predicted"/>
<dbReference type="AlphaFoldDB" id="A0A8J4XF16"/>
<accession>A0A8J4XF16</accession>
<keyword evidence="2" id="KW-1185">Reference proteome</keyword>
<name>A0A8J4XF16_CLAMG</name>